<sequence length="301" mass="31544">MSILVNRQTRVITQGISGKTGLFHTQQAIAYGTKMVGGVTPGKGGTNIEGVPVFNTVEQAVRETGANASVIYVPPAFAADAIMEAADANLPLVICITEGIPVLDMVRVKRYLEGRKTRLIGPNCPGVITPDECKIGIMPGYIHKRGRVGVVSRSGTLTYEAVHQLSTLGIGQSTAVGIGGDPVNGTNFVDVLTMFNEDPETEAVIMIGEIGGTAEEEAANYVKNHMKKPVAGFIAGQSAPEGKRMGHAGAIISGGKGTAVEKVAAMEAAGIHVAKTPSEMGSTLYKMLEERNLLEVCKIAQ</sequence>
<dbReference type="PIRSF" id="PIRSF001553">
    <property type="entry name" value="SucCS_alpha"/>
    <property type="match status" value="1"/>
</dbReference>
<dbReference type="Gene3D" id="3.40.50.261">
    <property type="entry name" value="Succinyl-CoA synthetase domains"/>
    <property type="match status" value="1"/>
</dbReference>
<comment type="subunit">
    <text evidence="7 10">Heterotetramer of two alpha and two beta subunits.</text>
</comment>
<dbReference type="SUPFAM" id="SSF52210">
    <property type="entry name" value="Succinyl-CoA synthetase domains"/>
    <property type="match status" value="1"/>
</dbReference>
<feature type="binding site" evidence="7">
    <location>
        <position position="43"/>
    </location>
    <ligand>
        <name>CoA</name>
        <dbReference type="ChEBI" id="CHEBI:57287"/>
    </ligand>
</feature>
<dbReference type="GO" id="GO:0005829">
    <property type="term" value="C:cytosol"/>
    <property type="evidence" value="ECO:0007669"/>
    <property type="project" value="TreeGrafter"/>
</dbReference>
<feature type="binding site" evidence="7">
    <location>
        <position position="159"/>
    </location>
    <ligand>
        <name>substrate</name>
        <note>ligand shared with subunit beta</note>
    </ligand>
</feature>
<dbReference type="Proteomes" id="UP000077421">
    <property type="component" value="Unassembled WGS sequence"/>
</dbReference>
<dbReference type="PROSITE" id="PS00399">
    <property type="entry name" value="SUCCINYL_COA_LIG_2"/>
    <property type="match status" value="1"/>
</dbReference>
<dbReference type="GO" id="GO:0000166">
    <property type="term" value="F:nucleotide binding"/>
    <property type="evidence" value="ECO:0007669"/>
    <property type="project" value="UniProtKB-KW"/>
</dbReference>
<dbReference type="NCBIfam" id="TIGR01019">
    <property type="entry name" value="sucCoAalpha"/>
    <property type="match status" value="1"/>
</dbReference>
<name>A0A162UY75_9BACL</name>
<evidence type="ECO:0000256" key="2">
    <source>
        <dbReference type="ARBA" id="ARBA00022532"/>
    </source>
</evidence>
<comment type="catalytic activity">
    <reaction evidence="5">
        <text>succinate + ATP + CoA = succinyl-CoA + ADP + phosphate</text>
        <dbReference type="Rhea" id="RHEA:17661"/>
        <dbReference type="ChEBI" id="CHEBI:30031"/>
        <dbReference type="ChEBI" id="CHEBI:30616"/>
        <dbReference type="ChEBI" id="CHEBI:43474"/>
        <dbReference type="ChEBI" id="CHEBI:57287"/>
        <dbReference type="ChEBI" id="CHEBI:57292"/>
        <dbReference type="ChEBI" id="CHEBI:456216"/>
        <dbReference type="EC" id="6.2.1.5"/>
    </reaction>
    <physiologicalReaction direction="right-to-left" evidence="5">
        <dbReference type="Rhea" id="RHEA:17663"/>
    </physiologicalReaction>
</comment>
<keyword evidence="4 7" id="KW-0547">Nucleotide-binding</keyword>
<evidence type="ECO:0000256" key="3">
    <source>
        <dbReference type="ARBA" id="ARBA00022598"/>
    </source>
</evidence>
<dbReference type="EC" id="6.2.1.5" evidence="7"/>
<evidence type="ECO:0000259" key="11">
    <source>
        <dbReference type="SMART" id="SM00881"/>
    </source>
</evidence>
<evidence type="ECO:0000256" key="8">
    <source>
        <dbReference type="PIRSR" id="PIRSR001553-1"/>
    </source>
</evidence>
<evidence type="ECO:0000256" key="5">
    <source>
        <dbReference type="ARBA" id="ARBA00050563"/>
    </source>
</evidence>
<dbReference type="InterPro" id="IPR033847">
    <property type="entry name" value="Citrt_syn/SCS-alpha_CS"/>
</dbReference>
<dbReference type="EMBL" id="MWPS01000027">
    <property type="protein sequence ID" value="OPG15690.1"/>
    <property type="molecule type" value="Genomic_DNA"/>
</dbReference>
<dbReference type="PANTHER" id="PTHR11117:SF2">
    <property type="entry name" value="SUCCINATE--COA LIGASE [ADP_GDP-FORMING] SUBUNIT ALPHA, MITOCHONDRIAL"/>
    <property type="match status" value="1"/>
</dbReference>
<dbReference type="GO" id="GO:0006099">
    <property type="term" value="P:tricarboxylic acid cycle"/>
    <property type="evidence" value="ECO:0007669"/>
    <property type="project" value="UniProtKB-UniRule"/>
</dbReference>
<dbReference type="GO" id="GO:0009361">
    <property type="term" value="C:succinate-CoA ligase complex (ADP-forming)"/>
    <property type="evidence" value="ECO:0007669"/>
    <property type="project" value="TreeGrafter"/>
</dbReference>
<dbReference type="NCBIfam" id="NF004230">
    <property type="entry name" value="PRK05678.1"/>
    <property type="match status" value="1"/>
</dbReference>
<dbReference type="GO" id="GO:0004776">
    <property type="term" value="F:succinate-CoA ligase (GDP-forming) activity"/>
    <property type="evidence" value="ECO:0007669"/>
    <property type="project" value="TreeGrafter"/>
</dbReference>
<comment type="function">
    <text evidence="7 10">Succinyl-CoA synthetase functions in the citric acid cycle (TCA), coupling the hydrolysis of succinyl-CoA to the synthesis of either ATP or GTP and thus represents the only step of substrate-level phosphorylation in the TCA. The alpha subunit of the enzyme binds the substrates coenzyme A and phosphate, while succinate binding and nucleotide specificity is provided by the beta subunit.</text>
</comment>
<dbReference type="GO" id="GO:0004775">
    <property type="term" value="F:succinate-CoA ligase (ADP-forming) activity"/>
    <property type="evidence" value="ECO:0007669"/>
    <property type="project" value="UniProtKB-UniRule"/>
</dbReference>
<evidence type="ECO:0000313" key="13">
    <source>
        <dbReference type="EMBL" id="OPG15690.1"/>
    </source>
</evidence>
<reference evidence="12 14" key="1">
    <citation type="submission" date="2016-02" db="EMBL/GenBank/DDBJ databases">
        <title>Draft genome sequence of Acidibacillus ferrooxidans SLC66.</title>
        <authorList>
            <person name="Oliveira G."/>
            <person name="Nancucheo I."/>
            <person name="Dall'Agnol H."/>
            <person name="Johnson B."/>
            <person name="Oliveira R."/>
            <person name="Nunes G.L."/>
            <person name="Tzotzos G."/>
            <person name="Orellana S.C."/>
            <person name="Salim A.C."/>
            <person name="Araujo F.M."/>
        </authorList>
    </citation>
    <scope>NUCLEOTIDE SEQUENCE [LARGE SCALE GENOMIC DNA]</scope>
    <source>
        <strain evidence="12 14">SLC66</strain>
    </source>
</reference>
<evidence type="ECO:0000256" key="4">
    <source>
        <dbReference type="ARBA" id="ARBA00022741"/>
    </source>
</evidence>
<dbReference type="Gene3D" id="3.40.50.720">
    <property type="entry name" value="NAD(P)-binding Rossmann-like Domain"/>
    <property type="match status" value="1"/>
</dbReference>
<dbReference type="InterPro" id="IPR016102">
    <property type="entry name" value="Succinyl-CoA_synth-like"/>
</dbReference>
<dbReference type="STRING" id="1765683.B2M26_11600"/>
<dbReference type="InterPro" id="IPR003781">
    <property type="entry name" value="CoA-bd"/>
</dbReference>
<comment type="catalytic activity">
    <reaction evidence="6">
        <text>GTP + succinate + CoA = succinyl-CoA + GDP + phosphate</text>
        <dbReference type="Rhea" id="RHEA:22120"/>
        <dbReference type="ChEBI" id="CHEBI:30031"/>
        <dbReference type="ChEBI" id="CHEBI:37565"/>
        <dbReference type="ChEBI" id="CHEBI:43474"/>
        <dbReference type="ChEBI" id="CHEBI:57287"/>
        <dbReference type="ChEBI" id="CHEBI:57292"/>
        <dbReference type="ChEBI" id="CHEBI:58189"/>
    </reaction>
    <physiologicalReaction direction="right-to-left" evidence="6">
        <dbReference type="Rhea" id="RHEA:22122"/>
    </physiologicalReaction>
</comment>
<feature type="domain" description="CoA-binding" evidence="11">
    <location>
        <begin position="4"/>
        <end position="100"/>
    </location>
</feature>
<evidence type="ECO:0000313" key="12">
    <source>
        <dbReference type="EMBL" id="OAG94424.1"/>
    </source>
</evidence>
<proteinExistence type="inferred from homology"/>
<evidence type="ECO:0000256" key="6">
    <source>
        <dbReference type="ARBA" id="ARBA00052891"/>
    </source>
</evidence>
<dbReference type="RefSeq" id="WP_067562648.1">
    <property type="nucleotide sequence ID" value="NZ_LSUQ01000010.1"/>
</dbReference>
<organism evidence="13 15">
    <name type="scientific">Ferroacidibacillus organovorans</name>
    <dbReference type="NCBI Taxonomy" id="1765683"/>
    <lineage>
        <taxon>Bacteria</taxon>
        <taxon>Bacillati</taxon>
        <taxon>Bacillota</taxon>
        <taxon>Bacilli</taxon>
        <taxon>Bacillales</taxon>
        <taxon>Alicyclobacillaceae</taxon>
        <taxon>Ferroacidibacillus</taxon>
    </lineage>
</organism>
<dbReference type="OrthoDB" id="9807196at2"/>
<dbReference type="FunFam" id="3.40.50.720:FF:000002">
    <property type="entry name" value="Succinate--CoA ligase [ADP-forming] subunit alpha"/>
    <property type="match status" value="1"/>
</dbReference>
<dbReference type="PANTHER" id="PTHR11117">
    <property type="entry name" value="SUCCINYL-COA LIGASE SUBUNIT ALPHA"/>
    <property type="match status" value="1"/>
</dbReference>
<keyword evidence="15" id="KW-1185">Reference proteome</keyword>
<gene>
    <name evidence="7" type="primary">sucD</name>
    <name evidence="12" type="ORF">AYW79_05250</name>
    <name evidence="13" type="ORF">B2M26_11600</name>
</gene>
<dbReference type="Pfam" id="PF00549">
    <property type="entry name" value="Ligase_CoA"/>
    <property type="match status" value="1"/>
</dbReference>
<keyword evidence="3 7" id="KW-0436">Ligase</keyword>
<comment type="caution">
    <text evidence="13">The sequence shown here is derived from an EMBL/GenBank/DDBJ whole genome shotgun (WGS) entry which is preliminary data.</text>
</comment>
<dbReference type="PROSITE" id="PS01216">
    <property type="entry name" value="SUCCINYL_COA_LIG_1"/>
    <property type="match status" value="1"/>
</dbReference>
<evidence type="ECO:0000256" key="1">
    <source>
        <dbReference type="ARBA" id="ARBA00005064"/>
    </source>
</evidence>
<dbReference type="InterPro" id="IPR005810">
    <property type="entry name" value="CoA_lig_alpha"/>
</dbReference>
<dbReference type="EMBL" id="LSUQ01000010">
    <property type="protein sequence ID" value="OAG94424.1"/>
    <property type="molecule type" value="Genomic_DNA"/>
</dbReference>
<comment type="pathway">
    <text evidence="1 7 10">Carbohydrate metabolism; tricarboxylic acid cycle; succinate from succinyl-CoA (ligase route): step 1/1.</text>
</comment>
<dbReference type="AlphaFoldDB" id="A0A162UY75"/>
<dbReference type="InterPro" id="IPR017440">
    <property type="entry name" value="Cit_synth/succinyl-CoA_lig_AS"/>
</dbReference>
<feature type="active site" description="Tele-phosphohistidine intermediate" evidence="7 8">
    <location>
        <position position="247"/>
    </location>
</feature>
<dbReference type="InterPro" id="IPR005811">
    <property type="entry name" value="SUCC_ACL_C"/>
</dbReference>
<evidence type="ECO:0000256" key="10">
    <source>
        <dbReference type="RuleBase" id="RU000699"/>
    </source>
</evidence>
<dbReference type="FunFam" id="3.40.50.261:FF:000002">
    <property type="entry name" value="Succinate--CoA ligase [ADP-forming] subunit alpha"/>
    <property type="match status" value="1"/>
</dbReference>
<protein>
    <recommendedName>
        <fullName evidence="7">Succinate--CoA ligase [ADP-forming] subunit alpha</fullName>
        <ecNumber evidence="7">6.2.1.5</ecNumber>
    </recommendedName>
    <alternativeName>
        <fullName evidence="7">Succinyl-CoA synthetase subunit alpha</fullName>
        <shortName evidence="7">SCS-alpha</shortName>
    </alternativeName>
</protein>
<dbReference type="PRINTS" id="PR01798">
    <property type="entry name" value="SCOASYNTHASE"/>
</dbReference>
<dbReference type="SMART" id="SM00881">
    <property type="entry name" value="CoA_binding"/>
    <property type="match status" value="1"/>
</dbReference>
<dbReference type="SUPFAM" id="SSF51735">
    <property type="entry name" value="NAD(P)-binding Rossmann-fold domains"/>
    <property type="match status" value="1"/>
</dbReference>
<dbReference type="UniPathway" id="UPA00223">
    <property type="reaction ID" value="UER00999"/>
</dbReference>
<evidence type="ECO:0000256" key="7">
    <source>
        <dbReference type="HAMAP-Rule" id="MF_01988"/>
    </source>
</evidence>
<evidence type="ECO:0000313" key="15">
    <source>
        <dbReference type="Proteomes" id="UP000190229"/>
    </source>
</evidence>
<evidence type="ECO:0000256" key="9">
    <source>
        <dbReference type="RuleBase" id="RU000677"/>
    </source>
</evidence>
<feature type="binding site" evidence="7">
    <location>
        <begin position="96"/>
        <end position="98"/>
    </location>
    <ligand>
        <name>CoA</name>
        <dbReference type="ChEBI" id="CHEBI:57287"/>
    </ligand>
</feature>
<dbReference type="Pfam" id="PF02629">
    <property type="entry name" value="CoA_binding"/>
    <property type="match status" value="1"/>
</dbReference>
<comment type="caution">
    <text evidence="7">Lacks conserved residue(s) required for the propagation of feature annotation.</text>
</comment>
<dbReference type="Proteomes" id="UP000190229">
    <property type="component" value="Unassembled WGS sequence"/>
</dbReference>
<dbReference type="InterPro" id="IPR036291">
    <property type="entry name" value="NAD(P)-bd_dom_sf"/>
</dbReference>
<evidence type="ECO:0000313" key="14">
    <source>
        <dbReference type="Proteomes" id="UP000077421"/>
    </source>
</evidence>
<accession>A0A162UY75</accession>
<dbReference type="HAMAP" id="MF_01988">
    <property type="entry name" value="Succ_CoA_alpha"/>
    <property type="match status" value="1"/>
</dbReference>
<keyword evidence="2 7" id="KW-0816">Tricarboxylic acid cycle</keyword>
<comment type="similarity">
    <text evidence="7 9">Belongs to the succinate/malate CoA ligase alpha subunit family.</text>
</comment>
<reference evidence="13 15" key="2">
    <citation type="submission" date="2017-02" db="EMBL/GenBank/DDBJ databases">
        <title>Draft genome of Acidibacillus ferrooxidans Huett2.</title>
        <authorList>
            <person name="Schopf S."/>
        </authorList>
    </citation>
    <scope>NUCLEOTIDE SEQUENCE [LARGE SCALE GENOMIC DNA]</scope>
    <source>
        <strain evidence="13 15">Huett2</strain>
    </source>
</reference>